<dbReference type="EMBL" id="ABIA03000003">
    <property type="protein sequence ID" value="EDQ31887.1"/>
    <property type="molecule type" value="Genomic_DNA"/>
</dbReference>
<dbReference type="AlphaFoldDB" id="A9DF37"/>
<dbReference type="RefSeq" id="WP_007197947.1">
    <property type="nucleotide sequence ID" value="NZ_CM002917.1"/>
</dbReference>
<dbReference type="InterPro" id="IPR029058">
    <property type="entry name" value="AB_hydrolase_fold"/>
</dbReference>
<reference evidence="3 4" key="2">
    <citation type="submission" date="2012-06" db="EMBL/GenBank/DDBJ databases">
        <authorList>
            <person name="Fiebig A."/>
        </authorList>
    </citation>
    <scope>NUCLEOTIDE SEQUENCE [LARGE SCALE GENOMIC DNA]</scope>
    <source>
        <strain evidence="3 4">DFL-43</strain>
    </source>
</reference>
<feature type="domain" description="Alpha/beta hydrolase fold-3" evidence="2">
    <location>
        <begin position="88"/>
        <end position="287"/>
    </location>
</feature>
<gene>
    <name evidence="3" type="ORF">HPDFL43_10871</name>
</gene>
<dbReference type="HOGENOM" id="CLU_012494_6_4_5"/>
<sequence length="317" mass="33892">MTQRPSPYDRLLDAEIWAFVDRSRALYPDEATGFDPAGQRRIYDDLCQAFDAGRPEGVAVADSKIQGPSGCIPLRHYMPEAGTPHAMVLYLHGGGFVVGGLDSHDSICAELCQRTGFAVTAVDYRLAPEHVHPAQFEDALAAFLHVAGNDAIPVILCGDSAGGNLAATVAWATRNAAHRAKGQVLIYPALGNDVSTGTFVTHADAPMLSTADMVYYDEIRASGAPPTNDPAFTPLAAKDFRDMPPTVVFTAECDPLAGDGEPYCERIRDAGGKAICIEGHGLVHGYLRARHSSAKARESFSAMVKAISALGSDDWRY</sequence>
<dbReference type="eggNOG" id="COG0657">
    <property type="taxonomic scope" value="Bacteria"/>
</dbReference>
<evidence type="ECO:0000313" key="4">
    <source>
        <dbReference type="Proteomes" id="UP000004291"/>
    </source>
</evidence>
<dbReference type="GO" id="GO:0016787">
    <property type="term" value="F:hydrolase activity"/>
    <property type="evidence" value="ECO:0007669"/>
    <property type="project" value="UniProtKB-KW"/>
</dbReference>
<dbReference type="PANTHER" id="PTHR48081:SF8">
    <property type="entry name" value="ALPHA_BETA HYDROLASE FOLD-3 DOMAIN-CONTAINING PROTEIN-RELATED"/>
    <property type="match status" value="1"/>
</dbReference>
<reference evidence="3 4" key="1">
    <citation type="submission" date="2007-10" db="EMBL/GenBank/DDBJ databases">
        <authorList>
            <person name="Wagner-Dobler I."/>
            <person name="Ferriera S."/>
            <person name="Johnson J."/>
            <person name="Kravitz S."/>
            <person name="Beeson K."/>
            <person name="Sutton G."/>
            <person name="Rogers Y.-H."/>
            <person name="Friedman R."/>
            <person name="Frazier M."/>
            <person name="Venter J.C."/>
        </authorList>
    </citation>
    <scope>NUCLEOTIDE SEQUENCE [LARGE SCALE GENOMIC DNA]</scope>
    <source>
        <strain evidence="3 4">DFL-43</strain>
    </source>
</reference>
<dbReference type="Proteomes" id="UP000004291">
    <property type="component" value="Chromosome"/>
</dbReference>
<dbReference type="OrthoDB" id="9806180at2"/>
<keyword evidence="1" id="KW-0378">Hydrolase</keyword>
<comment type="caution">
    <text evidence="3">The sequence shown here is derived from an EMBL/GenBank/DDBJ whole genome shotgun (WGS) entry which is preliminary data.</text>
</comment>
<dbReference type="InterPro" id="IPR013094">
    <property type="entry name" value="AB_hydrolase_3"/>
</dbReference>
<protein>
    <submittedName>
        <fullName evidence="3">Esterase/lipase</fullName>
    </submittedName>
</protein>
<dbReference type="STRING" id="411684.HPDFL43_10871"/>
<organism evidence="3 4">
    <name type="scientific">Hoeflea phototrophica (strain DSM 17068 / NCIMB 14078 / DFL-43)</name>
    <dbReference type="NCBI Taxonomy" id="411684"/>
    <lineage>
        <taxon>Bacteria</taxon>
        <taxon>Pseudomonadati</taxon>
        <taxon>Pseudomonadota</taxon>
        <taxon>Alphaproteobacteria</taxon>
        <taxon>Hyphomicrobiales</taxon>
        <taxon>Rhizobiaceae</taxon>
        <taxon>Hoeflea</taxon>
    </lineage>
</organism>
<accession>A9DF37</accession>
<dbReference type="InterPro" id="IPR050300">
    <property type="entry name" value="GDXG_lipolytic_enzyme"/>
</dbReference>
<dbReference type="SUPFAM" id="SSF53474">
    <property type="entry name" value="alpha/beta-Hydrolases"/>
    <property type="match status" value="1"/>
</dbReference>
<dbReference type="Gene3D" id="3.40.50.1820">
    <property type="entry name" value="alpha/beta hydrolase"/>
    <property type="match status" value="1"/>
</dbReference>
<proteinExistence type="predicted"/>
<evidence type="ECO:0000256" key="1">
    <source>
        <dbReference type="ARBA" id="ARBA00022801"/>
    </source>
</evidence>
<evidence type="ECO:0000259" key="2">
    <source>
        <dbReference type="Pfam" id="PF07859"/>
    </source>
</evidence>
<keyword evidence="4" id="KW-1185">Reference proteome</keyword>
<dbReference type="PANTHER" id="PTHR48081">
    <property type="entry name" value="AB HYDROLASE SUPERFAMILY PROTEIN C4A8.06C"/>
    <property type="match status" value="1"/>
</dbReference>
<name>A9DF37_HOEPD</name>
<dbReference type="Pfam" id="PF07859">
    <property type="entry name" value="Abhydrolase_3"/>
    <property type="match status" value="1"/>
</dbReference>
<evidence type="ECO:0000313" key="3">
    <source>
        <dbReference type="EMBL" id="EDQ31887.1"/>
    </source>
</evidence>